<proteinExistence type="predicted"/>
<comment type="caution">
    <text evidence="1">The sequence shown here is derived from an EMBL/GenBank/DDBJ whole genome shotgun (WGS) entry which is preliminary data.</text>
</comment>
<name>A0ABU3NYF1_9FIRM</name>
<dbReference type="InterPro" id="IPR008861">
    <property type="entry name" value="GpX-like"/>
</dbReference>
<evidence type="ECO:0000313" key="2">
    <source>
        <dbReference type="Proteomes" id="UP001254848"/>
    </source>
</evidence>
<organism evidence="1 2">
    <name type="scientific">Anaeroselena agilis</name>
    <dbReference type="NCBI Taxonomy" id="3063788"/>
    <lineage>
        <taxon>Bacteria</taxon>
        <taxon>Bacillati</taxon>
        <taxon>Bacillota</taxon>
        <taxon>Negativicutes</taxon>
        <taxon>Acetonemataceae</taxon>
        <taxon>Anaeroselena</taxon>
    </lineage>
</organism>
<dbReference type="Proteomes" id="UP001254848">
    <property type="component" value="Unassembled WGS sequence"/>
</dbReference>
<sequence>MSSSYTTKQGDMWDTIAYNQYGSEYKMQDLIAANPQHAATVIFPAGVVLTIPDKTATTATNLPPWKKAST</sequence>
<protein>
    <submittedName>
        <fullName evidence="1">Tail protein X</fullName>
    </submittedName>
</protein>
<gene>
    <name evidence="1" type="ORF">Q4T40_11270</name>
</gene>
<dbReference type="InterPro" id="IPR036779">
    <property type="entry name" value="LysM_dom_sf"/>
</dbReference>
<reference evidence="1 2" key="1">
    <citation type="submission" date="2023-07" db="EMBL/GenBank/DDBJ databases">
        <title>The novel representative of Negativicutes class, Anaeroselena agilis gen. nov. sp. nov.</title>
        <authorList>
            <person name="Prokofeva M.I."/>
            <person name="Elcheninov A.G."/>
            <person name="Klyukina A."/>
            <person name="Kublanov I.V."/>
            <person name="Frolov E.N."/>
            <person name="Podosokorskaya O.A."/>
        </authorList>
    </citation>
    <scope>NUCLEOTIDE SEQUENCE [LARGE SCALE GENOMIC DNA]</scope>
    <source>
        <strain evidence="1 2">4137-cl</strain>
    </source>
</reference>
<dbReference type="Gene3D" id="3.10.350.10">
    <property type="entry name" value="LysM domain"/>
    <property type="match status" value="1"/>
</dbReference>
<dbReference type="Pfam" id="PF05489">
    <property type="entry name" value="Phage_tail_X"/>
    <property type="match status" value="1"/>
</dbReference>
<dbReference type="RefSeq" id="WP_413780330.1">
    <property type="nucleotide sequence ID" value="NZ_JAUOZS010000001.1"/>
</dbReference>
<keyword evidence="2" id="KW-1185">Reference proteome</keyword>
<evidence type="ECO:0000313" key="1">
    <source>
        <dbReference type="EMBL" id="MDT8901827.1"/>
    </source>
</evidence>
<dbReference type="EMBL" id="JAUOZS010000001">
    <property type="protein sequence ID" value="MDT8901827.1"/>
    <property type="molecule type" value="Genomic_DNA"/>
</dbReference>
<accession>A0ABU3NYF1</accession>